<name>A0AAV8TA92_9ROSI</name>
<dbReference type="InterPro" id="IPR035669">
    <property type="entry name" value="SGNH_plant_lipase-like"/>
</dbReference>
<keyword evidence="4" id="KW-0732">Signal</keyword>
<dbReference type="InterPro" id="IPR001087">
    <property type="entry name" value="GDSL"/>
</dbReference>
<dbReference type="Gene3D" id="3.40.50.1110">
    <property type="entry name" value="SGNH hydrolase"/>
    <property type="match status" value="1"/>
</dbReference>
<dbReference type="EMBL" id="JAIWQS010000005">
    <property type="protein sequence ID" value="KAJ8763603.1"/>
    <property type="molecule type" value="Genomic_DNA"/>
</dbReference>
<evidence type="ECO:0008006" key="7">
    <source>
        <dbReference type="Google" id="ProtNLM"/>
    </source>
</evidence>
<feature type="signal peptide" evidence="4">
    <location>
        <begin position="1"/>
        <end position="21"/>
    </location>
</feature>
<dbReference type="SUPFAM" id="SSF52266">
    <property type="entry name" value="SGNH hydrolase"/>
    <property type="match status" value="1"/>
</dbReference>
<dbReference type="InterPro" id="IPR051058">
    <property type="entry name" value="GDSL_Est/Lipase"/>
</dbReference>
<accession>A0AAV8TA92</accession>
<dbReference type="CDD" id="cd01837">
    <property type="entry name" value="SGNH_plant_lipase_like"/>
    <property type="match status" value="1"/>
</dbReference>
<evidence type="ECO:0000256" key="1">
    <source>
        <dbReference type="ARBA" id="ARBA00008668"/>
    </source>
</evidence>
<dbReference type="PANTHER" id="PTHR45648">
    <property type="entry name" value="GDSL LIPASE/ACYLHYDROLASE FAMILY PROTEIN (AFU_ORTHOLOGUE AFUA_4G14700)"/>
    <property type="match status" value="1"/>
</dbReference>
<evidence type="ECO:0000256" key="3">
    <source>
        <dbReference type="ARBA" id="ARBA00022963"/>
    </source>
</evidence>
<keyword evidence="6" id="KW-1185">Reference proteome</keyword>
<dbReference type="GO" id="GO:0016042">
    <property type="term" value="P:lipid catabolic process"/>
    <property type="evidence" value="ECO:0007669"/>
    <property type="project" value="UniProtKB-KW"/>
</dbReference>
<reference evidence="5 6" key="1">
    <citation type="submission" date="2021-09" db="EMBL/GenBank/DDBJ databases">
        <title>Genomic insights and catalytic innovation underlie evolution of tropane alkaloids biosynthesis.</title>
        <authorList>
            <person name="Wang Y.-J."/>
            <person name="Tian T."/>
            <person name="Huang J.-P."/>
            <person name="Huang S.-X."/>
        </authorList>
    </citation>
    <scope>NUCLEOTIDE SEQUENCE [LARGE SCALE GENOMIC DNA]</scope>
    <source>
        <strain evidence="5">KIB-2018</strain>
        <tissue evidence="5">Leaf</tissue>
    </source>
</reference>
<dbReference type="AlphaFoldDB" id="A0AAV8TA92"/>
<sequence length="362" mass="39485">MAKNTFLMIFFGGLTLIFTSSLQVLEAQMVSSMFIFGDSLVDVGNNNHLPLSVARANFPPNGIDFPNKKATGRFSNGKNAADIIAEKLGLPSSPPYLSLPPKNASSAITGINFASGGAGIFNGSDQVLGQSLPLTQQVGYYESVYEEMVKKIGRSRAQSQISKSLMVIVTGSNDLFGYSDSAGFEKSNTPLQYLNLMALTLKGLVKRIHETGARKFLFTGVGPIGCAPGERVKNKTEECNEVLNSMALSYNKVLKSMLQELTSEFQGLSYTYFDTYSNMLNLIQKPSTYGFREFKAACCGLGDLKANVPCLPIATYCSNRKDHVFWDPYHPTEAASRILVDTLFDGPSEYSFPVNLRQLLAA</sequence>
<comment type="similarity">
    <text evidence="1">Belongs to the 'GDSL' lipolytic enzyme family.</text>
</comment>
<dbReference type="InterPro" id="IPR036514">
    <property type="entry name" value="SGNH_hydro_sf"/>
</dbReference>
<proteinExistence type="inferred from homology"/>
<comment type="caution">
    <text evidence="5">The sequence shown here is derived from an EMBL/GenBank/DDBJ whole genome shotgun (WGS) entry which is preliminary data.</text>
</comment>
<protein>
    <recommendedName>
        <fullName evidence="7">GDSL esterase/lipase</fullName>
    </recommendedName>
</protein>
<feature type="chain" id="PRO_5043798801" description="GDSL esterase/lipase" evidence="4">
    <location>
        <begin position="22"/>
        <end position="362"/>
    </location>
</feature>
<evidence type="ECO:0000313" key="5">
    <source>
        <dbReference type="EMBL" id="KAJ8763603.1"/>
    </source>
</evidence>
<keyword evidence="2" id="KW-0378">Hydrolase</keyword>
<evidence type="ECO:0000256" key="2">
    <source>
        <dbReference type="ARBA" id="ARBA00022801"/>
    </source>
</evidence>
<evidence type="ECO:0000256" key="4">
    <source>
        <dbReference type="SAM" id="SignalP"/>
    </source>
</evidence>
<dbReference type="GO" id="GO:0016788">
    <property type="term" value="F:hydrolase activity, acting on ester bonds"/>
    <property type="evidence" value="ECO:0007669"/>
    <property type="project" value="InterPro"/>
</dbReference>
<dbReference type="Pfam" id="PF00657">
    <property type="entry name" value="Lipase_GDSL"/>
    <property type="match status" value="1"/>
</dbReference>
<keyword evidence="3" id="KW-0442">Lipid degradation</keyword>
<dbReference type="Proteomes" id="UP001159364">
    <property type="component" value="Linkage Group LG05"/>
</dbReference>
<gene>
    <name evidence="5" type="ORF">K2173_003075</name>
</gene>
<keyword evidence="3" id="KW-0443">Lipid metabolism</keyword>
<organism evidence="5 6">
    <name type="scientific">Erythroxylum novogranatense</name>
    <dbReference type="NCBI Taxonomy" id="1862640"/>
    <lineage>
        <taxon>Eukaryota</taxon>
        <taxon>Viridiplantae</taxon>
        <taxon>Streptophyta</taxon>
        <taxon>Embryophyta</taxon>
        <taxon>Tracheophyta</taxon>
        <taxon>Spermatophyta</taxon>
        <taxon>Magnoliopsida</taxon>
        <taxon>eudicotyledons</taxon>
        <taxon>Gunneridae</taxon>
        <taxon>Pentapetalae</taxon>
        <taxon>rosids</taxon>
        <taxon>fabids</taxon>
        <taxon>Malpighiales</taxon>
        <taxon>Erythroxylaceae</taxon>
        <taxon>Erythroxylum</taxon>
    </lineage>
</organism>
<evidence type="ECO:0000313" key="6">
    <source>
        <dbReference type="Proteomes" id="UP001159364"/>
    </source>
</evidence>
<dbReference type="PANTHER" id="PTHR45648:SF106">
    <property type="entry name" value="ANTHER-SPECIFIC PROLINE-RICH PROTEIN APG"/>
    <property type="match status" value="1"/>
</dbReference>